<keyword evidence="11" id="KW-1185">Reference proteome</keyword>
<feature type="domain" description="Cytosolic endo-beta-N-acetylglucosaminidase TIM barrel" evidence="8">
    <location>
        <begin position="1"/>
        <end position="70"/>
    </location>
</feature>
<keyword evidence="4" id="KW-0963">Cytoplasm</keyword>
<dbReference type="GO" id="GO:0005829">
    <property type="term" value="C:cytosol"/>
    <property type="evidence" value="ECO:0007669"/>
    <property type="project" value="UniProtKB-SubCell"/>
</dbReference>
<evidence type="ECO:0000256" key="6">
    <source>
        <dbReference type="ARBA" id="ARBA00023295"/>
    </source>
</evidence>
<dbReference type="PANTHER" id="PTHR13246">
    <property type="entry name" value="ENDO BETA N-ACETYLGLUCOSAMINIDASE"/>
    <property type="match status" value="1"/>
</dbReference>
<accession>A0AA38KUU9</accession>
<evidence type="ECO:0000256" key="1">
    <source>
        <dbReference type="ARBA" id="ARBA00004514"/>
    </source>
</evidence>
<evidence type="ECO:0000256" key="5">
    <source>
        <dbReference type="ARBA" id="ARBA00022801"/>
    </source>
</evidence>
<comment type="similarity">
    <text evidence="2">Belongs to the glycosyl hydrolase 85 family.</text>
</comment>
<evidence type="ECO:0000256" key="2">
    <source>
        <dbReference type="ARBA" id="ARBA00007849"/>
    </source>
</evidence>
<evidence type="ECO:0000256" key="7">
    <source>
        <dbReference type="ARBA" id="ARBA00034414"/>
    </source>
</evidence>
<gene>
    <name evidence="10" type="ORF">KI387_037140</name>
</gene>
<organism evidence="10 11">
    <name type="scientific">Taxus chinensis</name>
    <name type="common">Chinese yew</name>
    <name type="synonym">Taxus wallichiana var. chinensis</name>
    <dbReference type="NCBI Taxonomy" id="29808"/>
    <lineage>
        <taxon>Eukaryota</taxon>
        <taxon>Viridiplantae</taxon>
        <taxon>Streptophyta</taxon>
        <taxon>Embryophyta</taxon>
        <taxon>Tracheophyta</taxon>
        <taxon>Spermatophyta</taxon>
        <taxon>Pinopsida</taxon>
        <taxon>Pinidae</taxon>
        <taxon>Conifers II</taxon>
        <taxon>Cupressales</taxon>
        <taxon>Taxaceae</taxon>
        <taxon>Taxus</taxon>
    </lineage>
</organism>
<comment type="catalytic activity">
    <reaction evidence="7">
        <text>an N(4)-(oligosaccharide-(1-&gt;3)-[oligosaccharide-(1-&gt;6)]-beta-D-Man-(1-&gt;4)-beta-D-GlcNAc-(1-&gt;4)-alpha-D-GlcNAc)-L-asparaginyl-[protein] + H2O = an oligosaccharide-(1-&gt;3)-[oligosaccharide-(1-&gt;6)]-beta-D-Man-(1-&gt;4)-D-GlcNAc + N(4)-(N-acetyl-beta-D-glucosaminyl)-L-asparaginyl-[protein]</text>
        <dbReference type="Rhea" id="RHEA:73067"/>
        <dbReference type="Rhea" id="RHEA-COMP:12603"/>
        <dbReference type="Rhea" id="RHEA-COMP:18176"/>
        <dbReference type="ChEBI" id="CHEBI:15377"/>
        <dbReference type="ChEBI" id="CHEBI:132248"/>
        <dbReference type="ChEBI" id="CHEBI:192714"/>
        <dbReference type="ChEBI" id="CHEBI:192715"/>
        <dbReference type="EC" id="3.2.1.96"/>
    </reaction>
</comment>
<dbReference type="EC" id="3.2.1.96" evidence="3"/>
<feature type="non-terminal residue" evidence="10">
    <location>
        <position position="1"/>
    </location>
</feature>
<dbReference type="EMBL" id="JAHRHJ020000007">
    <property type="protein sequence ID" value="KAH9309229.1"/>
    <property type="molecule type" value="Genomic_DNA"/>
</dbReference>
<evidence type="ECO:0000259" key="8">
    <source>
        <dbReference type="Pfam" id="PF03644"/>
    </source>
</evidence>
<comment type="subcellular location">
    <subcellularLocation>
        <location evidence="1">Cytoplasm</location>
        <location evidence="1">Cytosol</location>
    </subcellularLocation>
</comment>
<proteinExistence type="inferred from homology"/>
<comment type="caution">
    <text evidence="10">The sequence shown here is derived from an EMBL/GenBank/DDBJ whole genome shotgun (WGS) entry which is preliminary data.</text>
</comment>
<dbReference type="Pfam" id="PF25529">
    <property type="entry name" value="Ig_ENGASE1_C"/>
    <property type="match status" value="1"/>
</dbReference>
<dbReference type="InterPro" id="IPR005201">
    <property type="entry name" value="TIM_ENGase"/>
</dbReference>
<dbReference type="PANTHER" id="PTHR13246:SF1">
    <property type="entry name" value="CYTOSOLIC ENDO-BETA-N-ACETYLGLUCOSAMINIDASE"/>
    <property type="match status" value="1"/>
</dbReference>
<feature type="domain" description="Cytosolic endo-beta-N-acetylglucosaminidase C-terminal" evidence="9">
    <location>
        <begin position="326"/>
        <end position="431"/>
    </location>
</feature>
<dbReference type="GO" id="GO:0033925">
    <property type="term" value="F:mannosyl-glycoprotein endo-beta-N-acetylglucosaminidase activity"/>
    <property type="evidence" value="ECO:0007669"/>
    <property type="project" value="UniProtKB-EC"/>
</dbReference>
<keyword evidence="6" id="KW-0326">Glycosidase</keyword>
<dbReference type="AlphaFoldDB" id="A0AA38KUU9"/>
<dbReference type="Proteomes" id="UP000824469">
    <property type="component" value="Unassembled WGS sequence"/>
</dbReference>
<sequence length="544" mass="61166">TNVAIEAAKNAAVSVAIFAPGWVYENDPNPNFEEANNRWWGLVGQSWAPSQTYPELLPFFSNFDQGHGKAVYIEGQKLLDKPWSNISCQSFQPLLEVPSDTYKGQLQVFTNFKDDSYNGGACITIKGDLEKGTHFMVKLFQGNIALGNFPLHISYYIKSEENSTLGLLVNFSNSLGIKTTAFLAPEDISASNTFTDDQSKFVVLLPNKSQVITPANFSMSEVQASAKLPEVGNNWILMEYDLKMDGYTLDTIHSVSYKGTLDSGKVSKILEENKFVPSSSSTFQARKLIQNQNATESSSATESTENLVYWASLGYISLTSSEDEKKVPPADMWILNGTDISWETASAGERMLNINIVWKLKAGSNLLNVEAGYPFPRYDLYVEKINQLQAHKLRGADPVVKYLGVAVVQAFYASNLLVPPDCKVLRFTLQLLLIVHQEAFFYKAKYENLKKEAVVFEAHLKNAHKILNSFVQLKEKLIVINKQNNTLRRIIKEHKMDPESLTEGKDRRRCNTFVCKRCSEGGAEYSRKYQYRSTRSAGIRSYSR</sequence>
<evidence type="ECO:0000313" key="11">
    <source>
        <dbReference type="Proteomes" id="UP000824469"/>
    </source>
</evidence>
<dbReference type="Gene3D" id="3.20.20.80">
    <property type="entry name" value="Glycosidases"/>
    <property type="match status" value="1"/>
</dbReference>
<dbReference type="Gene3D" id="2.60.120.260">
    <property type="entry name" value="Galactose-binding domain-like"/>
    <property type="match status" value="1"/>
</dbReference>
<evidence type="ECO:0000256" key="3">
    <source>
        <dbReference type="ARBA" id="ARBA00012566"/>
    </source>
</evidence>
<evidence type="ECO:0000256" key="4">
    <source>
        <dbReference type="ARBA" id="ARBA00022490"/>
    </source>
</evidence>
<name>A0AA38KUU9_TAXCH</name>
<keyword evidence="5" id="KW-0378">Hydrolase</keyword>
<protein>
    <recommendedName>
        <fullName evidence="3">mannosyl-glycoprotein endo-beta-N-acetylglucosaminidase</fullName>
        <ecNumber evidence="3">3.2.1.96</ecNumber>
    </recommendedName>
</protein>
<dbReference type="InterPro" id="IPR032979">
    <property type="entry name" value="ENGase"/>
</dbReference>
<evidence type="ECO:0000259" key="9">
    <source>
        <dbReference type="Pfam" id="PF25529"/>
    </source>
</evidence>
<dbReference type="Pfam" id="PF03644">
    <property type="entry name" value="Glyco_hydro_85"/>
    <property type="match status" value="1"/>
</dbReference>
<reference evidence="10 11" key="1">
    <citation type="journal article" date="2021" name="Nat. Plants">
        <title>The Taxus genome provides insights into paclitaxel biosynthesis.</title>
        <authorList>
            <person name="Xiong X."/>
            <person name="Gou J."/>
            <person name="Liao Q."/>
            <person name="Li Y."/>
            <person name="Zhou Q."/>
            <person name="Bi G."/>
            <person name="Li C."/>
            <person name="Du R."/>
            <person name="Wang X."/>
            <person name="Sun T."/>
            <person name="Guo L."/>
            <person name="Liang H."/>
            <person name="Lu P."/>
            <person name="Wu Y."/>
            <person name="Zhang Z."/>
            <person name="Ro D.K."/>
            <person name="Shang Y."/>
            <person name="Huang S."/>
            <person name="Yan J."/>
        </authorList>
    </citation>
    <scope>NUCLEOTIDE SEQUENCE [LARGE SCALE GENOMIC DNA]</scope>
    <source>
        <strain evidence="10">Ta-2019</strain>
    </source>
</reference>
<dbReference type="InterPro" id="IPR057882">
    <property type="entry name" value="ENGase_C"/>
</dbReference>
<evidence type="ECO:0000313" key="10">
    <source>
        <dbReference type="EMBL" id="KAH9309229.1"/>
    </source>
</evidence>